<accession>A0ACD3BH45</accession>
<gene>
    <name evidence="1" type="ORF">BDN72DRAFT_754118</name>
</gene>
<dbReference type="Proteomes" id="UP000308600">
    <property type="component" value="Unassembled WGS sequence"/>
</dbReference>
<evidence type="ECO:0000313" key="2">
    <source>
        <dbReference type="Proteomes" id="UP000308600"/>
    </source>
</evidence>
<evidence type="ECO:0000313" key="1">
    <source>
        <dbReference type="EMBL" id="TFK77205.1"/>
    </source>
</evidence>
<keyword evidence="1" id="KW-0378">Hydrolase</keyword>
<proteinExistence type="predicted"/>
<reference evidence="1 2" key="1">
    <citation type="journal article" date="2019" name="Nat. Ecol. Evol.">
        <title>Megaphylogeny resolves global patterns of mushroom evolution.</title>
        <authorList>
            <person name="Varga T."/>
            <person name="Krizsan K."/>
            <person name="Foldi C."/>
            <person name="Dima B."/>
            <person name="Sanchez-Garcia M."/>
            <person name="Sanchez-Ramirez S."/>
            <person name="Szollosi G.J."/>
            <person name="Szarkandi J.G."/>
            <person name="Papp V."/>
            <person name="Albert L."/>
            <person name="Andreopoulos W."/>
            <person name="Angelini C."/>
            <person name="Antonin V."/>
            <person name="Barry K.W."/>
            <person name="Bougher N.L."/>
            <person name="Buchanan P."/>
            <person name="Buyck B."/>
            <person name="Bense V."/>
            <person name="Catcheside P."/>
            <person name="Chovatia M."/>
            <person name="Cooper J."/>
            <person name="Damon W."/>
            <person name="Desjardin D."/>
            <person name="Finy P."/>
            <person name="Geml J."/>
            <person name="Haridas S."/>
            <person name="Hughes K."/>
            <person name="Justo A."/>
            <person name="Karasinski D."/>
            <person name="Kautmanova I."/>
            <person name="Kiss B."/>
            <person name="Kocsube S."/>
            <person name="Kotiranta H."/>
            <person name="LaButti K.M."/>
            <person name="Lechner B.E."/>
            <person name="Liimatainen K."/>
            <person name="Lipzen A."/>
            <person name="Lukacs Z."/>
            <person name="Mihaltcheva S."/>
            <person name="Morgado L.N."/>
            <person name="Niskanen T."/>
            <person name="Noordeloos M.E."/>
            <person name="Ohm R.A."/>
            <person name="Ortiz-Santana B."/>
            <person name="Ovrebo C."/>
            <person name="Racz N."/>
            <person name="Riley R."/>
            <person name="Savchenko A."/>
            <person name="Shiryaev A."/>
            <person name="Soop K."/>
            <person name="Spirin V."/>
            <person name="Szebenyi C."/>
            <person name="Tomsovsky M."/>
            <person name="Tulloss R.E."/>
            <person name="Uehling J."/>
            <person name="Grigoriev I.V."/>
            <person name="Vagvolgyi C."/>
            <person name="Papp T."/>
            <person name="Martin F.M."/>
            <person name="Miettinen O."/>
            <person name="Hibbett D.S."/>
            <person name="Nagy L.G."/>
        </authorList>
    </citation>
    <scope>NUCLEOTIDE SEQUENCE [LARGE SCALE GENOMIC DNA]</scope>
    <source>
        <strain evidence="1 2">NL-1719</strain>
    </source>
</reference>
<keyword evidence="2" id="KW-1185">Reference proteome</keyword>
<sequence length="594" mass="63946">MTSSLLFLPGSRAKWCPRWSSVRQLSHSAQALATGSLKTENSPSTHTTQPTFESLGLHPPIIAALRTAFPHVVEPTKTQAQFIPAILSGRDVLLKDVTGSGKSFGLVVALLNKPRLRAENKKENVTSLVLVPHRDLGHQLVYWIERMHSAALEVGPNTTMPPLESIVQLLVRDGGAHLTSGLTMLKQVPPHILITTPQAALDVYQNSPDALQLNKLSSVVVDEVDYLITTIPRKDPERSFHGAVVKAQKKVMRHPGATRELLDIIYAQRIRARSDTKDERGLASGLEVEMRKRRAGLAGRGPVKGPQLIVSSATLRKHLANYLYEDSGYLNPDGVLKVKGEGVTAKEVGSQEKTVVGLGGKNVTHHVLVVSEDGIRNTEGAIEAEQRSQEGGKKLTADILAGETSANDIPQVEDWMIQGEFTFDREVGIRGLNELTAYQDKASPFDPNALEAIATAFALDVASIALLVLPASAGVQRAVYELREMGVNAEALDGRTAFDTSREEGRLVVCTEATIRGMDLPAVETVFVLGILEGGGMTGRSVDGYVHVAGRVGRLGGGSGKVISVVDGPDGERTIGQILKTRLGVNPVKLGYFD</sequence>
<name>A0ACD3BH45_9AGAR</name>
<organism evidence="1 2">
    <name type="scientific">Pluteus cervinus</name>
    <dbReference type="NCBI Taxonomy" id="181527"/>
    <lineage>
        <taxon>Eukaryota</taxon>
        <taxon>Fungi</taxon>
        <taxon>Dikarya</taxon>
        <taxon>Basidiomycota</taxon>
        <taxon>Agaricomycotina</taxon>
        <taxon>Agaricomycetes</taxon>
        <taxon>Agaricomycetidae</taxon>
        <taxon>Agaricales</taxon>
        <taxon>Pluteineae</taxon>
        <taxon>Pluteaceae</taxon>
        <taxon>Pluteus</taxon>
    </lineage>
</organism>
<dbReference type="EMBL" id="ML208259">
    <property type="protein sequence ID" value="TFK77205.1"/>
    <property type="molecule type" value="Genomic_DNA"/>
</dbReference>
<protein>
    <submittedName>
        <fullName evidence="1">P-loop containing nucleoside triphosphate hydrolase protein</fullName>
    </submittedName>
</protein>